<dbReference type="PANTHER" id="PTHR46240:SF1">
    <property type="entry name" value="SERINE_THREONINE-PROTEIN KINASE ULK4"/>
    <property type="match status" value="1"/>
</dbReference>
<organism evidence="1 2">
    <name type="scientific">Camelus dromedarius</name>
    <name type="common">Dromedary</name>
    <name type="synonym">Arabian camel</name>
    <dbReference type="NCBI Taxonomy" id="9838"/>
    <lineage>
        <taxon>Eukaryota</taxon>
        <taxon>Metazoa</taxon>
        <taxon>Chordata</taxon>
        <taxon>Craniata</taxon>
        <taxon>Vertebrata</taxon>
        <taxon>Euteleostomi</taxon>
        <taxon>Mammalia</taxon>
        <taxon>Eutheria</taxon>
        <taxon>Laurasiatheria</taxon>
        <taxon>Artiodactyla</taxon>
        <taxon>Tylopoda</taxon>
        <taxon>Camelidae</taxon>
        <taxon>Camelus</taxon>
    </lineage>
</organism>
<evidence type="ECO:0000313" key="2">
    <source>
        <dbReference type="Proteomes" id="UP000299084"/>
    </source>
</evidence>
<keyword evidence="1" id="KW-0418">Kinase</keyword>
<name>A0A5N4CZ21_CAMDR</name>
<dbReference type="Proteomes" id="UP000299084">
    <property type="component" value="Unassembled WGS sequence"/>
</dbReference>
<dbReference type="AlphaFoldDB" id="A0A5N4CZ21"/>
<reference evidence="1 2" key="1">
    <citation type="journal article" date="2019" name="Mol. Ecol. Resour.">
        <title>Improving Illumina assemblies with Hi-C and long reads: an example with the North African dromedary.</title>
        <authorList>
            <person name="Elbers J.P."/>
            <person name="Rogers M.F."/>
            <person name="Perelman P.L."/>
            <person name="Proskuryakova A.A."/>
            <person name="Serdyukova N.A."/>
            <person name="Johnson W.E."/>
            <person name="Horin P."/>
            <person name="Corander J."/>
            <person name="Murphy D."/>
            <person name="Burger P.A."/>
        </authorList>
    </citation>
    <scope>NUCLEOTIDE SEQUENCE [LARGE SCALE GENOMIC DNA]</scope>
    <source>
        <strain evidence="1">Drom800</strain>
        <tissue evidence="1">Blood</tissue>
    </source>
</reference>
<sequence length="156" mass="16628">MPGWTLDLVSGYGKLVLKVSANTSPVPPAFQETVFPNSFCGEILDVVKGGLVGHVCHLFTETATLCLDVDNENNETAAALLFSLLDILHGMLTYTSGVVRLALQAQKSGSGGNIQAAEDLLLLSRPLTDLVSLLIPLVRARTRSCVCLSAFLVWGE</sequence>
<keyword evidence="1" id="KW-0808">Transferase</keyword>
<dbReference type="EMBL" id="JWIN03000017">
    <property type="protein sequence ID" value="KAB1264088.1"/>
    <property type="molecule type" value="Genomic_DNA"/>
</dbReference>
<protein>
    <submittedName>
        <fullName evidence="1">Serine/threonine-protein kinase ULK4</fullName>
    </submittedName>
</protein>
<dbReference type="GO" id="GO:0016301">
    <property type="term" value="F:kinase activity"/>
    <property type="evidence" value="ECO:0007669"/>
    <property type="project" value="UniProtKB-KW"/>
</dbReference>
<comment type="caution">
    <text evidence="1">The sequence shown here is derived from an EMBL/GenBank/DDBJ whole genome shotgun (WGS) entry which is preliminary data.</text>
</comment>
<dbReference type="PANTHER" id="PTHR46240">
    <property type="entry name" value="SER/THR PROTEIN KINASE ULK4"/>
    <property type="match status" value="1"/>
</dbReference>
<dbReference type="InterPro" id="IPR045906">
    <property type="entry name" value="ULK4"/>
</dbReference>
<proteinExistence type="predicted"/>
<accession>A0A5N4CZ21</accession>
<keyword evidence="2" id="KW-1185">Reference proteome</keyword>
<evidence type="ECO:0000313" key="1">
    <source>
        <dbReference type="EMBL" id="KAB1264088.1"/>
    </source>
</evidence>
<gene>
    <name evidence="1" type="ORF">Cadr_000020169</name>
</gene>